<sequence>MSPPHFANKAKNTRFANKSVGKTCVFSLIGKMWIWQNIGDAFEKDIFSILPCPIFLTN</sequence>
<reference evidence="1" key="1">
    <citation type="submission" date="2023-11" db="EMBL/GenBank/DDBJ databases">
        <authorList>
            <person name="Poullet M."/>
        </authorList>
    </citation>
    <scope>NUCLEOTIDE SEQUENCE</scope>
    <source>
        <strain evidence="1">E1834</strain>
    </source>
</reference>
<comment type="caution">
    <text evidence="1">The sequence shown here is derived from an EMBL/GenBank/DDBJ whole genome shotgun (WGS) entry which is preliminary data.</text>
</comment>
<keyword evidence="2" id="KW-1185">Reference proteome</keyword>
<organism evidence="1 2">
    <name type="scientific">Meloidogyne enterolobii</name>
    <name type="common">Root-knot nematode worm</name>
    <name type="synonym">Meloidogyne mayaguensis</name>
    <dbReference type="NCBI Taxonomy" id="390850"/>
    <lineage>
        <taxon>Eukaryota</taxon>
        <taxon>Metazoa</taxon>
        <taxon>Ecdysozoa</taxon>
        <taxon>Nematoda</taxon>
        <taxon>Chromadorea</taxon>
        <taxon>Rhabditida</taxon>
        <taxon>Tylenchina</taxon>
        <taxon>Tylenchomorpha</taxon>
        <taxon>Tylenchoidea</taxon>
        <taxon>Meloidogynidae</taxon>
        <taxon>Meloidogyninae</taxon>
        <taxon>Meloidogyne</taxon>
    </lineage>
</organism>
<name>A0ACB1AWJ4_MELEN</name>
<evidence type="ECO:0000313" key="1">
    <source>
        <dbReference type="EMBL" id="CAK5102782.1"/>
    </source>
</evidence>
<accession>A0ACB1AWJ4</accession>
<proteinExistence type="predicted"/>
<evidence type="ECO:0000313" key="2">
    <source>
        <dbReference type="Proteomes" id="UP001497535"/>
    </source>
</evidence>
<dbReference type="EMBL" id="CAVMJV010000113">
    <property type="protein sequence ID" value="CAK5102782.1"/>
    <property type="molecule type" value="Genomic_DNA"/>
</dbReference>
<protein>
    <submittedName>
        <fullName evidence="1">Uncharacterized protein</fullName>
    </submittedName>
</protein>
<gene>
    <name evidence="1" type="ORF">MENTE1834_LOCUS42604</name>
</gene>
<dbReference type="Proteomes" id="UP001497535">
    <property type="component" value="Unassembled WGS sequence"/>
</dbReference>